<reference evidence="3 4" key="1">
    <citation type="journal article" date="2014" name="Int. J. Syst. Evol. Microbiol.">
        <title>Bradyrhizobium ottawaense sp. nov., a symbiotic nitrogen fixing bacterium from root nodules of soybeans in Canada.</title>
        <authorList>
            <person name="Yu X."/>
            <person name="Cloutier S."/>
            <person name="Tambong J.T."/>
            <person name="Bromfield E.S."/>
        </authorList>
    </citation>
    <scope>NUCLEOTIDE SEQUENCE [LARGE SCALE GENOMIC DNA]</scope>
    <source>
        <strain evidence="3 4">OO99</strain>
    </source>
</reference>
<dbReference type="PANTHER" id="PTHR40112">
    <property type="entry name" value="H2HPP ISOMERASE"/>
    <property type="match status" value="1"/>
</dbReference>
<dbReference type="InterPro" id="IPR025979">
    <property type="entry name" value="ChrR-like_cupin_dom"/>
</dbReference>
<feature type="domain" description="ChrR-like cupin" evidence="2">
    <location>
        <begin position="16"/>
        <end position="118"/>
    </location>
</feature>
<name>A0A2U8PFB5_9BRAD</name>
<reference evidence="3 4" key="2">
    <citation type="journal article" date="2017" name="Syst. Appl. Microbiol.">
        <title>Soybeans inoculated with root zone soils of Canadian native legumes harbour diverse and novel Bradyrhizobium spp. that possess agricultural potential.</title>
        <authorList>
            <person name="Bromfield E.S.P."/>
            <person name="Cloutier S."/>
            <person name="Tambong J.T."/>
            <person name="Tran Thi T.V."/>
        </authorList>
    </citation>
    <scope>NUCLEOTIDE SEQUENCE [LARGE SCALE GENOMIC DNA]</scope>
    <source>
        <strain evidence="3 4">OO99</strain>
    </source>
</reference>
<dbReference type="KEGG" id="bot:CIT37_33095"/>
<evidence type="ECO:0000256" key="1">
    <source>
        <dbReference type="SAM" id="MobiDB-lite"/>
    </source>
</evidence>
<dbReference type="InterPro" id="IPR014710">
    <property type="entry name" value="RmlC-like_jellyroll"/>
</dbReference>
<evidence type="ECO:0000313" key="3">
    <source>
        <dbReference type="EMBL" id="AWL96426.1"/>
    </source>
</evidence>
<organism evidence="3 4">
    <name type="scientific">Bradyrhizobium ottawaense</name>
    <dbReference type="NCBI Taxonomy" id="931866"/>
    <lineage>
        <taxon>Bacteria</taxon>
        <taxon>Pseudomonadati</taxon>
        <taxon>Pseudomonadota</taxon>
        <taxon>Alphaproteobacteria</taxon>
        <taxon>Hyphomicrobiales</taxon>
        <taxon>Nitrobacteraceae</taxon>
        <taxon>Bradyrhizobium</taxon>
    </lineage>
</organism>
<dbReference type="EMBL" id="CP029425">
    <property type="protein sequence ID" value="AWL96426.1"/>
    <property type="molecule type" value="Genomic_DNA"/>
</dbReference>
<evidence type="ECO:0000313" key="4">
    <source>
        <dbReference type="Proteomes" id="UP000215703"/>
    </source>
</evidence>
<dbReference type="SUPFAM" id="SSF51182">
    <property type="entry name" value="RmlC-like cupins"/>
    <property type="match status" value="1"/>
</dbReference>
<sequence length="154" mass="17107">MDAVIPKRQEAADQHSHLVRPQDMDWQTTRFPGCEAKTLLFDRRTGLMTALMRFAPGSVLPDHEHVGIEQSWVIEGTLVDKEGPARGIACKAGEFIWREAGSRHAAWCPDGALILAIFQVPNKFFEADGRVVDAAGQDWDETWGHTAAQRARSA</sequence>
<protein>
    <submittedName>
        <fullName evidence="3">Cupin</fullName>
    </submittedName>
</protein>
<feature type="region of interest" description="Disordered" evidence="1">
    <location>
        <begin position="1"/>
        <end position="21"/>
    </location>
</feature>
<dbReference type="Proteomes" id="UP000215703">
    <property type="component" value="Chromosome"/>
</dbReference>
<dbReference type="InterPro" id="IPR052535">
    <property type="entry name" value="Bacilysin_H2HPP_isomerase"/>
</dbReference>
<dbReference type="AlphaFoldDB" id="A0A2U8PFB5"/>
<dbReference type="CDD" id="cd02237">
    <property type="entry name" value="cupin_DAD_ChrR"/>
    <property type="match status" value="1"/>
</dbReference>
<evidence type="ECO:0000259" key="2">
    <source>
        <dbReference type="Pfam" id="PF12973"/>
    </source>
</evidence>
<dbReference type="PANTHER" id="PTHR40112:SF1">
    <property type="entry name" value="H2HPP ISOMERASE"/>
    <property type="match status" value="1"/>
</dbReference>
<dbReference type="RefSeq" id="WP_038946581.1">
    <property type="nucleotide sequence ID" value="NZ_CP029425.2"/>
</dbReference>
<gene>
    <name evidence="3" type="ORF">CIT37_33095</name>
</gene>
<dbReference type="GeneID" id="92967498"/>
<dbReference type="Gene3D" id="2.60.120.10">
    <property type="entry name" value="Jelly Rolls"/>
    <property type="match status" value="1"/>
</dbReference>
<dbReference type="Pfam" id="PF12973">
    <property type="entry name" value="Cupin_7"/>
    <property type="match status" value="1"/>
</dbReference>
<proteinExistence type="predicted"/>
<accession>A0A2U8PFB5</accession>
<dbReference type="InterPro" id="IPR011051">
    <property type="entry name" value="RmlC_Cupin_sf"/>
</dbReference>